<evidence type="ECO:0000256" key="1">
    <source>
        <dbReference type="ARBA" id="ARBA00022676"/>
    </source>
</evidence>
<sequence>MRNLPSVKILLCHHKQTPYIKNECFVPIHVGKAVSKITLDYCIGDDTGDNISTKNKSWCELTALYWAWKNLDADYYGLMHYRRFLHFKEDDNNFYIINKISKTEINDGGWNAENVKKLCSKYDIITAPIWNIHPVGANHHVMNAYDFYAKEHYSKDFDVVIEIIKEKYPQFYFALLDTLTSKQCFFGNIAIMKQEYFHEYCDFLFGVLSEAEKKIDISSYNPYQYRIWGFIAERLTNCYVTYAKIQNPKLKLTTLGITFGVFDKPTYNTKAILKNTNNQSKVLVNEPINICMSFDDNYSAHGDAVITSLIKNAHPKQQINIYILHDEKLSRTNQSILTRSENQNVRIHYILIDKKLFNYLPLNREYISLNTYYRLVIQDILPKTVKKIIYIDSDVIVYGNIAELWQEPLQDMCVGAVLDEGGTLQSRRLSLEDNNYFNAGIMIFDIEKIKGEFKDIFKTYFENFYKNRDIITLQDQDILNITFAEKTKIVPLRWNVNTRMLGYNELDYKYTLKDAEAALQNIGIIHYTDKRKPWKITCNHPFRSLYWKYRLKGNYNKLSLHEQFVRFFSGQFQYEILPNEVAFRFGKIKINVHKELIRKFLHLFRIKY</sequence>
<dbReference type="Pfam" id="PF01501">
    <property type="entry name" value="Glyco_transf_8"/>
    <property type="match status" value="1"/>
</dbReference>
<evidence type="ECO:0000313" key="6">
    <source>
        <dbReference type="Proteomes" id="UP000194946"/>
    </source>
</evidence>
<name>A0A251ZVQ9_9PROT</name>
<proteinExistence type="predicted"/>
<keyword evidence="1" id="KW-0328">Glycosyltransferase</keyword>
<protein>
    <recommendedName>
        <fullName evidence="4">DUF4422 domain-containing protein</fullName>
    </recommendedName>
</protein>
<dbReference type="EMBL" id="JOPB01000005">
    <property type="protein sequence ID" value="OUI78741.1"/>
    <property type="molecule type" value="Genomic_DNA"/>
</dbReference>
<dbReference type="InterPro" id="IPR025536">
    <property type="entry name" value="DUF4422"/>
</dbReference>
<dbReference type="PANTHER" id="PTHR13778:SF47">
    <property type="entry name" value="LIPOPOLYSACCHARIDE 1,3-GALACTOSYLTRANSFERASE"/>
    <property type="match status" value="1"/>
</dbReference>
<keyword evidence="6" id="KW-1185">Reference proteome</keyword>
<organism evidence="5 6">
    <name type="scientific">Commensalibacter intestini</name>
    <dbReference type="NCBI Taxonomy" id="479936"/>
    <lineage>
        <taxon>Bacteria</taxon>
        <taxon>Pseudomonadati</taxon>
        <taxon>Pseudomonadota</taxon>
        <taxon>Alphaproteobacteria</taxon>
        <taxon>Acetobacterales</taxon>
        <taxon>Acetobacteraceae</taxon>
    </lineage>
</organism>
<evidence type="ECO:0000256" key="2">
    <source>
        <dbReference type="ARBA" id="ARBA00022679"/>
    </source>
</evidence>
<accession>A0A251ZVQ9</accession>
<dbReference type="SUPFAM" id="SSF53448">
    <property type="entry name" value="Nucleotide-diphospho-sugar transferases"/>
    <property type="match status" value="1"/>
</dbReference>
<dbReference type="InterPro" id="IPR050748">
    <property type="entry name" value="Glycosyltrans_8_dom-fam"/>
</dbReference>
<keyword evidence="3" id="KW-0479">Metal-binding</keyword>
<dbReference type="Pfam" id="PF14393">
    <property type="entry name" value="DUF4422"/>
    <property type="match status" value="1"/>
</dbReference>
<keyword evidence="2" id="KW-0808">Transferase</keyword>
<evidence type="ECO:0000313" key="5">
    <source>
        <dbReference type="EMBL" id="OUI78741.1"/>
    </source>
</evidence>
<dbReference type="InterPro" id="IPR029044">
    <property type="entry name" value="Nucleotide-diphossugar_trans"/>
</dbReference>
<gene>
    <name evidence="5" type="ORF">HK18_07620</name>
</gene>
<dbReference type="AlphaFoldDB" id="A0A251ZVQ9"/>
<feature type="domain" description="DUF4422" evidence="4">
    <location>
        <begin position="8"/>
        <end position="241"/>
    </location>
</feature>
<reference evidence="6" key="1">
    <citation type="submission" date="2014-06" db="EMBL/GenBank/DDBJ databases">
        <authorList>
            <person name="Winans N.J."/>
            <person name="Newell P.D."/>
            <person name="Douglas A.E."/>
        </authorList>
    </citation>
    <scope>NUCLEOTIDE SEQUENCE [LARGE SCALE GENOMIC DNA]</scope>
    <source>
        <strain evidence="6">DmL_052</strain>
    </source>
</reference>
<comment type="caution">
    <text evidence="5">The sequence shown here is derived from an EMBL/GenBank/DDBJ whole genome shotgun (WGS) entry which is preliminary data.</text>
</comment>
<dbReference type="CDD" id="cd04194">
    <property type="entry name" value="GT8_A4GalT_like"/>
    <property type="match status" value="1"/>
</dbReference>
<evidence type="ECO:0000256" key="3">
    <source>
        <dbReference type="ARBA" id="ARBA00022723"/>
    </source>
</evidence>
<dbReference type="InterPro" id="IPR002495">
    <property type="entry name" value="Glyco_trans_8"/>
</dbReference>
<dbReference type="PANTHER" id="PTHR13778">
    <property type="entry name" value="GLYCOSYLTRANSFERASE 8 DOMAIN-CONTAINING PROTEIN"/>
    <property type="match status" value="1"/>
</dbReference>
<dbReference type="RefSeq" id="WP_008854616.1">
    <property type="nucleotide sequence ID" value="NZ_JOPB01000005.1"/>
</dbReference>
<dbReference type="Gene3D" id="3.90.550.10">
    <property type="entry name" value="Spore Coat Polysaccharide Biosynthesis Protein SpsA, Chain A"/>
    <property type="match status" value="1"/>
</dbReference>
<dbReference type="GO" id="GO:0046872">
    <property type="term" value="F:metal ion binding"/>
    <property type="evidence" value="ECO:0007669"/>
    <property type="project" value="UniProtKB-KW"/>
</dbReference>
<dbReference type="Proteomes" id="UP000194946">
    <property type="component" value="Unassembled WGS sequence"/>
</dbReference>
<evidence type="ECO:0000259" key="4">
    <source>
        <dbReference type="Pfam" id="PF14393"/>
    </source>
</evidence>
<dbReference type="GO" id="GO:0016757">
    <property type="term" value="F:glycosyltransferase activity"/>
    <property type="evidence" value="ECO:0007669"/>
    <property type="project" value="UniProtKB-KW"/>
</dbReference>